<name>A0A6J5NLA4_9CAUD</name>
<reference evidence="1" key="1">
    <citation type="submission" date="2020-04" db="EMBL/GenBank/DDBJ databases">
        <authorList>
            <person name="Chiriac C."/>
            <person name="Salcher M."/>
            <person name="Ghai R."/>
            <person name="Kavagutti S V."/>
        </authorList>
    </citation>
    <scope>NUCLEOTIDE SEQUENCE</scope>
</reference>
<gene>
    <name evidence="1" type="ORF">UFOVP717_22</name>
</gene>
<evidence type="ECO:0000313" key="1">
    <source>
        <dbReference type="EMBL" id="CAB4159697.1"/>
    </source>
</evidence>
<evidence type="ECO:0008006" key="2">
    <source>
        <dbReference type="Google" id="ProtNLM"/>
    </source>
</evidence>
<sequence>MALTTVAELRTALGVGTLYTDAVLQQVCDAADNVLLPFIWSNTLSIIGHSNTANTGTSYFADPITDVLYVGETVVITGAGSKHNGSKTITGRDTRSITYAITGNNNAVTPRHPINPYGLLSAETYLDPATVSAIQEAALMISIDIWQSRQAPSSGGVTIDGYQPSPYRMGNTLLARVRGLIAPYLDPRSMVG</sequence>
<accession>A0A6J5NLA4</accession>
<proteinExistence type="predicted"/>
<organism evidence="1">
    <name type="scientific">uncultured Caudovirales phage</name>
    <dbReference type="NCBI Taxonomy" id="2100421"/>
    <lineage>
        <taxon>Viruses</taxon>
        <taxon>Duplodnaviria</taxon>
        <taxon>Heunggongvirae</taxon>
        <taxon>Uroviricota</taxon>
        <taxon>Caudoviricetes</taxon>
        <taxon>Peduoviridae</taxon>
        <taxon>Maltschvirus</taxon>
        <taxon>Maltschvirus maltsch</taxon>
    </lineage>
</organism>
<protein>
    <recommendedName>
        <fullName evidence="2">Gp6 domain containing protein</fullName>
    </recommendedName>
</protein>
<dbReference type="EMBL" id="LR796688">
    <property type="protein sequence ID" value="CAB4159697.1"/>
    <property type="molecule type" value="Genomic_DNA"/>
</dbReference>